<dbReference type="PANTHER" id="PTHR36052">
    <property type="entry name" value="EXCITATORY AMINO ACID TRANSPORTER"/>
    <property type="match status" value="1"/>
</dbReference>
<organism evidence="3">
    <name type="scientific">Chlorella variabilis</name>
    <name type="common">Green alga</name>
    <dbReference type="NCBI Taxonomy" id="554065"/>
    <lineage>
        <taxon>Eukaryota</taxon>
        <taxon>Viridiplantae</taxon>
        <taxon>Chlorophyta</taxon>
        <taxon>core chlorophytes</taxon>
        <taxon>Trebouxiophyceae</taxon>
        <taxon>Chlorellales</taxon>
        <taxon>Chlorellaceae</taxon>
        <taxon>Chlorella clade</taxon>
        <taxon>Chlorella</taxon>
    </lineage>
</organism>
<evidence type="ECO:0000256" key="1">
    <source>
        <dbReference type="SAM" id="Phobius"/>
    </source>
</evidence>
<protein>
    <submittedName>
        <fullName evidence="2">Uncharacterized protein</fullName>
    </submittedName>
</protein>
<dbReference type="Proteomes" id="UP000008141">
    <property type="component" value="Unassembled WGS sequence"/>
</dbReference>
<dbReference type="InParanoid" id="E1ZQM3"/>
<dbReference type="KEGG" id="cvr:CHLNCDRAFT_139659"/>
<proteinExistence type="predicted"/>
<dbReference type="EMBL" id="GL433860">
    <property type="protein sequence ID" value="EFN51821.1"/>
    <property type="molecule type" value="Genomic_DNA"/>
</dbReference>
<feature type="transmembrane region" description="Helical" evidence="1">
    <location>
        <begin position="33"/>
        <end position="53"/>
    </location>
</feature>
<gene>
    <name evidence="2" type="ORF">CHLNCDRAFT_139659</name>
</gene>
<keyword evidence="1" id="KW-1133">Transmembrane helix</keyword>
<evidence type="ECO:0000313" key="3">
    <source>
        <dbReference type="Proteomes" id="UP000008141"/>
    </source>
</evidence>
<evidence type="ECO:0000313" key="2">
    <source>
        <dbReference type="EMBL" id="EFN51821.1"/>
    </source>
</evidence>
<reference evidence="2 3" key="1">
    <citation type="journal article" date="2010" name="Plant Cell">
        <title>The Chlorella variabilis NC64A genome reveals adaptation to photosymbiosis, coevolution with viruses, and cryptic sex.</title>
        <authorList>
            <person name="Blanc G."/>
            <person name="Duncan G."/>
            <person name="Agarkova I."/>
            <person name="Borodovsky M."/>
            <person name="Gurnon J."/>
            <person name="Kuo A."/>
            <person name="Lindquist E."/>
            <person name="Lucas S."/>
            <person name="Pangilinan J."/>
            <person name="Polle J."/>
            <person name="Salamov A."/>
            <person name="Terry A."/>
            <person name="Yamada T."/>
            <person name="Dunigan D.D."/>
            <person name="Grigoriev I.V."/>
            <person name="Claverie J.M."/>
            <person name="Van Etten J.L."/>
        </authorList>
    </citation>
    <scope>NUCLEOTIDE SEQUENCE [LARGE SCALE GENOMIC DNA]</scope>
    <source>
        <strain evidence="2 3">NC64A</strain>
    </source>
</reference>
<name>E1ZQM3_CHLVA</name>
<keyword evidence="1" id="KW-0472">Membrane</keyword>
<dbReference type="STRING" id="554065.E1ZQM3"/>
<keyword evidence="3" id="KW-1185">Reference proteome</keyword>
<dbReference type="OrthoDB" id="523796at2759"/>
<dbReference type="RefSeq" id="XP_005843923.1">
    <property type="nucleotide sequence ID" value="XM_005843861.1"/>
</dbReference>
<dbReference type="FunCoup" id="E1ZQM3">
    <property type="interactions" value="101"/>
</dbReference>
<dbReference type="GeneID" id="17351275"/>
<dbReference type="AlphaFoldDB" id="E1ZQM3"/>
<keyword evidence="1" id="KW-0812">Transmembrane</keyword>
<dbReference type="eggNOG" id="ENOG502S4FE">
    <property type="taxonomic scope" value="Eukaryota"/>
</dbReference>
<dbReference type="PANTHER" id="PTHR36052:SF1">
    <property type="entry name" value="EXCITATORY AMINO ACID TRANSPORTER"/>
    <property type="match status" value="1"/>
</dbReference>
<accession>E1ZQM3</accession>
<sequence length="76" mass="8528">MPALSIPAFGAALGVGVQLYVNAVRKLPLMRDPWLHVLWGGAGYSFGTWLVGFERRTEKDLAEMLRKRDEANKNLQ</sequence>